<keyword evidence="3" id="KW-1185">Reference proteome</keyword>
<evidence type="ECO:0000313" key="3">
    <source>
        <dbReference type="Proteomes" id="UP001596036"/>
    </source>
</evidence>
<evidence type="ECO:0000313" key="2">
    <source>
        <dbReference type="EMBL" id="MFC5570852.1"/>
    </source>
</evidence>
<reference evidence="3" key="1">
    <citation type="journal article" date="2019" name="Int. J. Syst. Evol. Microbiol.">
        <title>The Global Catalogue of Microorganisms (GCM) 10K type strain sequencing project: providing services to taxonomists for standard genome sequencing and annotation.</title>
        <authorList>
            <consortium name="The Broad Institute Genomics Platform"/>
            <consortium name="The Broad Institute Genome Sequencing Center for Infectious Disease"/>
            <person name="Wu L."/>
            <person name="Ma J."/>
        </authorList>
    </citation>
    <scope>NUCLEOTIDE SEQUENCE [LARGE SCALE GENOMIC DNA]</scope>
    <source>
        <strain evidence="3">KACC 11407</strain>
    </source>
</reference>
<dbReference type="Proteomes" id="UP001596036">
    <property type="component" value="Unassembled WGS sequence"/>
</dbReference>
<accession>A0ABW0SQG6</accession>
<protein>
    <recommendedName>
        <fullName evidence="4">UrcA family protein</fullName>
    </recommendedName>
</protein>
<sequence>MKTATRFLPLVLCLASPATLAAGDPDSMLIDCEHIALPSQQDFARIAGSDNFGQIYARRARAMADVQRGCQKGAARVMLVLDRHAPDARRLTVVAAR</sequence>
<evidence type="ECO:0008006" key="4">
    <source>
        <dbReference type="Google" id="ProtNLM"/>
    </source>
</evidence>
<evidence type="ECO:0000256" key="1">
    <source>
        <dbReference type="SAM" id="SignalP"/>
    </source>
</evidence>
<name>A0ABW0SQG6_9GAMM</name>
<comment type="caution">
    <text evidence="2">The sequence shown here is derived from an EMBL/GenBank/DDBJ whole genome shotgun (WGS) entry which is preliminary data.</text>
</comment>
<organism evidence="2 3">
    <name type="scientific">Lysobacter yangpyeongensis</name>
    <dbReference type="NCBI Taxonomy" id="346182"/>
    <lineage>
        <taxon>Bacteria</taxon>
        <taxon>Pseudomonadati</taxon>
        <taxon>Pseudomonadota</taxon>
        <taxon>Gammaproteobacteria</taxon>
        <taxon>Lysobacterales</taxon>
        <taxon>Lysobacteraceae</taxon>
        <taxon>Lysobacter</taxon>
    </lineage>
</organism>
<gene>
    <name evidence="2" type="ORF">ACFPN1_12350</name>
</gene>
<feature type="chain" id="PRO_5046517762" description="UrcA family protein" evidence="1">
    <location>
        <begin position="22"/>
        <end position="97"/>
    </location>
</feature>
<proteinExistence type="predicted"/>
<dbReference type="EMBL" id="JBHSNM010000004">
    <property type="protein sequence ID" value="MFC5570852.1"/>
    <property type="molecule type" value="Genomic_DNA"/>
</dbReference>
<dbReference type="RefSeq" id="WP_386755341.1">
    <property type="nucleotide sequence ID" value="NZ_JBHSNM010000004.1"/>
</dbReference>
<keyword evidence="1" id="KW-0732">Signal</keyword>
<feature type="signal peptide" evidence="1">
    <location>
        <begin position="1"/>
        <end position="21"/>
    </location>
</feature>